<feature type="signal peptide" evidence="7">
    <location>
        <begin position="1"/>
        <end position="21"/>
    </location>
</feature>
<evidence type="ECO:0000256" key="4">
    <source>
        <dbReference type="ARBA" id="ARBA00022840"/>
    </source>
</evidence>
<dbReference type="STRING" id="4536.A0A0E0GZR9"/>
<dbReference type="GO" id="GO:0005524">
    <property type="term" value="F:ATP binding"/>
    <property type="evidence" value="ECO:0007669"/>
    <property type="project" value="UniProtKB-KW"/>
</dbReference>
<dbReference type="InterPro" id="IPR000719">
    <property type="entry name" value="Prot_kinase_dom"/>
</dbReference>
<evidence type="ECO:0000256" key="3">
    <source>
        <dbReference type="ARBA" id="ARBA00022741"/>
    </source>
</evidence>
<evidence type="ECO:0000259" key="8">
    <source>
        <dbReference type="PROSITE" id="PS50011"/>
    </source>
</evidence>
<dbReference type="AlphaFoldDB" id="A0A0E0GZR9"/>
<dbReference type="FunFam" id="3.30.200.20:FF:000625">
    <property type="entry name" value="Os04g0372100 protein"/>
    <property type="match status" value="1"/>
</dbReference>
<protein>
    <recommendedName>
        <fullName evidence="8">Protein kinase domain-containing protein</fullName>
    </recommendedName>
</protein>
<evidence type="ECO:0000256" key="6">
    <source>
        <dbReference type="ARBA" id="ARBA00023180"/>
    </source>
</evidence>
<keyword evidence="4" id="KW-0067">ATP-binding</keyword>
<keyword evidence="3" id="KW-0547">Nucleotide-binding</keyword>
<dbReference type="InterPro" id="IPR025287">
    <property type="entry name" value="WAK_GUB"/>
</dbReference>
<dbReference type="HOGENOM" id="CLU_000288_43_8_1"/>
<sequence>MLPSLLWLCIGIAAYCSAASAAICERSCGGVEIPYQFGLDPPCALPGFKLTCNTTGDGKPYYKDVELLNISLMGGQVRMRMDIANYCYNSTSGGMNGRSWSLNLTGTPYRLSDFGNKFTAIGCQTLAYLIVGDELTTGCVATCKEDDLVRLTDGVCSGIGCCQTAIPKGLQYYGVTFKPGFNTTKIYNMSRCSYAALVEASSFNFSKNYPTSSAFNDHYRGQAPLLVDWAIGNETCKVARRKSNFTCISKNSECVDSLNGPGYRCNCSQGFHGNPYLKPEDLDSCQDIDECKEPYKYPCHGKCRNKVGGICASLVVALTTLLGIEWIKYKQRIKRQDIMRKRGEYFHLHGGQLLTDMMNIENNISFKLYDRDDIELATKGFDKTSIIGEGGQGTVFKGYNLDQVNNPVAIKKCKGFDENSRTEFTQELLILSRVNHENIVKLLGCCLQFEVPVLVYEFVPNKTLHYLIHSQNDPSIRTLEIRLKVAAESAEAFSYLHSLDHPILHGDVKSMNILLSNNFIAKISDFGCSKIRAADGHDDVVKGTIGYLDPEYLLKFELTDKSDVYSFGVVLLELLTRCTPLSKQKVSLASVFQEAMKEGLFLELIDTEILHEDNMGLIGDLARLACQCLAMTSESRPTMCRIAEELRRIEKQVRQHRGVLTTISSTRKVARAMRGHVTKLAADQPLAAAEPIARSCHDCGGVQIPYPFGVSSSGCAMAPSFEVDCNDTGNGVSKPFVGNIEVVSLGNGQARVMNHVSSSCYNRTSRQMNPADVWYLNLTGTPYRLSDSANKFTVIGCRTLAYIFDDYNVGKYMSGCVSVCRRGDLSSAINGSCVGIGCCQTNITTGLSYYQVMFDYTLRIRGLQPHPL</sequence>
<keyword evidence="2 7" id="KW-0732">Signal</keyword>
<keyword evidence="6" id="KW-0325">Glycoprotein</keyword>
<dbReference type="PROSITE" id="PS00108">
    <property type="entry name" value="PROTEIN_KINASE_ST"/>
    <property type="match status" value="1"/>
</dbReference>
<evidence type="ECO:0000313" key="9">
    <source>
        <dbReference type="EnsemblPlants" id="ONIVA04G07860.1"/>
    </source>
</evidence>
<reference evidence="9" key="1">
    <citation type="submission" date="2015-04" db="UniProtKB">
        <authorList>
            <consortium name="EnsemblPlants"/>
        </authorList>
    </citation>
    <scope>IDENTIFICATION</scope>
    <source>
        <strain evidence="9">SL10</strain>
    </source>
</reference>
<name>A0A0E0GZR9_ORYNI</name>
<dbReference type="GO" id="GO:0007166">
    <property type="term" value="P:cell surface receptor signaling pathway"/>
    <property type="evidence" value="ECO:0007669"/>
    <property type="project" value="InterPro"/>
</dbReference>
<dbReference type="OMA" id="MRMDIAN"/>
<dbReference type="SMART" id="SM00220">
    <property type="entry name" value="S_TKc"/>
    <property type="match status" value="1"/>
</dbReference>
<feature type="domain" description="Protein kinase" evidence="8">
    <location>
        <begin position="381"/>
        <end position="659"/>
    </location>
</feature>
<dbReference type="InterPro" id="IPR008271">
    <property type="entry name" value="Ser/Thr_kinase_AS"/>
</dbReference>
<dbReference type="EnsemblPlants" id="ONIVA04G07860.1">
    <property type="protein sequence ID" value="ONIVA04G07860.1"/>
    <property type="gene ID" value="ONIVA04G07860"/>
</dbReference>
<dbReference type="PANTHER" id="PTHR27005:SF288">
    <property type="entry name" value="OS04G0275100 PROTEIN"/>
    <property type="match status" value="1"/>
</dbReference>
<dbReference type="InterPro" id="IPR011009">
    <property type="entry name" value="Kinase-like_dom_sf"/>
</dbReference>
<dbReference type="FunFam" id="1.10.510.10:FF:000473">
    <property type="entry name" value="Putative wall-associated kinase"/>
    <property type="match status" value="1"/>
</dbReference>
<dbReference type="GO" id="GO:0030247">
    <property type="term" value="F:polysaccharide binding"/>
    <property type="evidence" value="ECO:0007669"/>
    <property type="project" value="InterPro"/>
</dbReference>
<dbReference type="Gene3D" id="1.10.510.10">
    <property type="entry name" value="Transferase(Phosphotransferase) domain 1"/>
    <property type="match status" value="1"/>
</dbReference>
<dbReference type="Gene3D" id="2.10.25.10">
    <property type="entry name" value="Laminin"/>
    <property type="match status" value="1"/>
</dbReference>
<dbReference type="PROSITE" id="PS50011">
    <property type="entry name" value="PROTEIN_KINASE_DOM"/>
    <property type="match status" value="1"/>
</dbReference>
<dbReference type="Proteomes" id="UP000006591">
    <property type="component" value="Chromosome 4"/>
</dbReference>
<dbReference type="Pfam" id="PF00069">
    <property type="entry name" value="Pkinase"/>
    <property type="match status" value="1"/>
</dbReference>
<dbReference type="Gramene" id="ONIVA04G07860.1">
    <property type="protein sequence ID" value="ONIVA04G07860.1"/>
    <property type="gene ID" value="ONIVA04G07860"/>
</dbReference>
<dbReference type="PANTHER" id="PTHR27005">
    <property type="entry name" value="WALL-ASSOCIATED RECEPTOR KINASE-LIKE 21"/>
    <property type="match status" value="1"/>
</dbReference>
<dbReference type="eggNOG" id="ENOG502QQPF">
    <property type="taxonomic scope" value="Eukaryota"/>
</dbReference>
<keyword evidence="5" id="KW-1015">Disulfide bond</keyword>
<evidence type="ECO:0000313" key="10">
    <source>
        <dbReference type="Proteomes" id="UP000006591"/>
    </source>
</evidence>
<accession>A0A0E0GZR9</accession>
<evidence type="ECO:0000256" key="5">
    <source>
        <dbReference type="ARBA" id="ARBA00023157"/>
    </source>
</evidence>
<dbReference type="GO" id="GO:0004674">
    <property type="term" value="F:protein serine/threonine kinase activity"/>
    <property type="evidence" value="ECO:0007669"/>
    <property type="project" value="TreeGrafter"/>
</dbReference>
<dbReference type="Pfam" id="PF13947">
    <property type="entry name" value="GUB_WAK_bind"/>
    <property type="match status" value="2"/>
</dbReference>
<comment type="subcellular location">
    <subcellularLocation>
        <location evidence="1">Membrane</location>
        <topology evidence="1">Single-pass type I membrane protein</topology>
    </subcellularLocation>
</comment>
<dbReference type="Gene3D" id="3.30.200.20">
    <property type="entry name" value="Phosphorylase Kinase, domain 1"/>
    <property type="match status" value="1"/>
</dbReference>
<dbReference type="InterPro" id="IPR045274">
    <property type="entry name" value="WAK-like"/>
</dbReference>
<evidence type="ECO:0000256" key="7">
    <source>
        <dbReference type="SAM" id="SignalP"/>
    </source>
</evidence>
<dbReference type="GO" id="GO:0005886">
    <property type="term" value="C:plasma membrane"/>
    <property type="evidence" value="ECO:0007669"/>
    <property type="project" value="TreeGrafter"/>
</dbReference>
<evidence type="ECO:0000256" key="2">
    <source>
        <dbReference type="ARBA" id="ARBA00022729"/>
    </source>
</evidence>
<keyword evidence="10" id="KW-1185">Reference proteome</keyword>
<evidence type="ECO:0000256" key="1">
    <source>
        <dbReference type="ARBA" id="ARBA00004479"/>
    </source>
</evidence>
<proteinExistence type="predicted"/>
<feature type="chain" id="PRO_5002360939" description="Protein kinase domain-containing protein" evidence="7">
    <location>
        <begin position="22"/>
        <end position="868"/>
    </location>
</feature>
<organism evidence="9">
    <name type="scientific">Oryza nivara</name>
    <name type="common">Indian wild rice</name>
    <name type="synonym">Oryza sativa f. spontanea</name>
    <dbReference type="NCBI Taxonomy" id="4536"/>
    <lineage>
        <taxon>Eukaryota</taxon>
        <taxon>Viridiplantae</taxon>
        <taxon>Streptophyta</taxon>
        <taxon>Embryophyta</taxon>
        <taxon>Tracheophyta</taxon>
        <taxon>Spermatophyta</taxon>
        <taxon>Magnoliopsida</taxon>
        <taxon>Liliopsida</taxon>
        <taxon>Poales</taxon>
        <taxon>Poaceae</taxon>
        <taxon>BOP clade</taxon>
        <taxon>Oryzoideae</taxon>
        <taxon>Oryzeae</taxon>
        <taxon>Oryzinae</taxon>
        <taxon>Oryza</taxon>
    </lineage>
</organism>
<reference evidence="9" key="2">
    <citation type="submission" date="2018-04" db="EMBL/GenBank/DDBJ databases">
        <title>OnivRS2 (Oryza nivara Reference Sequence Version 2).</title>
        <authorList>
            <person name="Zhang J."/>
            <person name="Kudrna D."/>
            <person name="Lee S."/>
            <person name="Talag J."/>
            <person name="Rajasekar S."/>
            <person name="Welchert J."/>
            <person name="Hsing Y.-I."/>
            <person name="Wing R.A."/>
        </authorList>
    </citation>
    <scope>NUCLEOTIDE SEQUENCE [LARGE SCALE GENOMIC DNA]</scope>
    <source>
        <strain evidence="9">SL10</strain>
    </source>
</reference>
<dbReference type="SUPFAM" id="SSF56112">
    <property type="entry name" value="Protein kinase-like (PK-like)"/>
    <property type="match status" value="1"/>
</dbReference>